<dbReference type="Proteomes" id="UP001553715">
    <property type="component" value="Unassembled WGS sequence"/>
</dbReference>
<dbReference type="RefSeq" id="WP_033106980.1">
    <property type="nucleotide sequence ID" value="NZ_JAJVKR010000008.1"/>
</dbReference>
<feature type="transmembrane region" description="Helical" evidence="1">
    <location>
        <begin position="20"/>
        <end position="41"/>
    </location>
</feature>
<name>A0ABV3LFU0_9MICO</name>
<evidence type="ECO:0000313" key="3">
    <source>
        <dbReference type="EMBL" id="MEW1974779.1"/>
    </source>
</evidence>
<dbReference type="Pfam" id="PF13400">
    <property type="entry name" value="Tad"/>
    <property type="match status" value="1"/>
</dbReference>
<keyword evidence="1" id="KW-1133">Transmembrane helix</keyword>
<organism evidence="3 4">
    <name type="scientific">Microbacterium profundi</name>
    <dbReference type="NCBI Taxonomy" id="450380"/>
    <lineage>
        <taxon>Bacteria</taxon>
        <taxon>Bacillati</taxon>
        <taxon>Actinomycetota</taxon>
        <taxon>Actinomycetes</taxon>
        <taxon>Micrococcales</taxon>
        <taxon>Microbacteriaceae</taxon>
        <taxon>Microbacterium</taxon>
    </lineage>
</organism>
<comment type="caution">
    <text evidence="3">The sequence shown here is derived from an EMBL/GenBank/DDBJ whole genome shotgun (WGS) entry which is preliminary data.</text>
</comment>
<dbReference type="EMBL" id="JBFBMH010000007">
    <property type="protein sequence ID" value="MEW1974779.1"/>
    <property type="molecule type" value="Genomic_DNA"/>
</dbReference>
<keyword evidence="1" id="KW-0812">Transmembrane</keyword>
<accession>A0ABV3LFU0</accession>
<proteinExistence type="predicted"/>
<feature type="domain" description="Putative Flp pilus-assembly TadG-like N-terminal" evidence="2">
    <location>
        <begin position="13"/>
        <end position="59"/>
    </location>
</feature>
<keyword evidence="4" id="KW-1185">Reference proteome</keyword>
<evidence type="ECO:0000259" key="2">
    <source>
        <dbReference type="Pfam" id="PF13400"/>
    </source>
</evidence>
<gene>
    <name evidence="3" type="ORF">AB0301_06840</name>
</gene>
<evidence type="ECO:0000256" key="1">
    <source>
        <dbReference type="SAM" id="Phobius"/>
    </source>
</evidence>
<keyword evidence="1" id="KW-0472">Membrane</keyword>
<reference evidence="3 4" key="1">
    <citation type="submission" date="2024-06" db="EMBL/GenBank/DDBJ databases">
        <title>The Natural Products Discovery Center: Release of the First 8490 Sequenced Strains for Exploring Actinobacteria Biosynthetic Diversity.</title>
        <authorList>
            <person name="Kalkreuter E."/>
            <person name="Kautsar S.A."/>
            <person name="Yang D."/>
            <person name="Bader C.D."/>
            <person name="Teijaro C.N."/>
            <person name="Fluegel L."/>
            <person name="Davis C.M."/>
            <person name="Simpson J.R."/>
            <person name="Lauterbach L."/>
            <person name="Steele A.D."/>
            <person name="Gui C."/>
            <person name="Meng S."/>
            <person name="Li G."/>
            <person name="Viehrig K."/>
            <person name="Ye F."/>
            <person name="Su P."/>
            <person name="Kiefer A.F."/>
            <person name="Nichols A."/>
            <person name="Cepeda A.J."/>
            <person name="Yan W."/>
            <person name="Fan B."/>
            <person name="Jiang Y."/>
            <person name="Adhikari A."/>
            <person name="Zheng C.-J."/>
            <person name="Schuster L."/>
            <person name="Cowan T.M."/>
            <person name="Smanski M.J."/>
            <person name="Chevrette M.G."/>
            <person name="De Carvalho L.P.S."/>
            <person name="Shen B."/>
        </authorList>
    </citation>
    <scope>NUCLEOTIDE SEQUENCE [LARGE SCALE GENOMIC DNA]</scope>
    <source>
        <strain evidence="3 4">NPDC077434</strain>
    </source>
</reference>
<dbReference type="InterPro" id="IPR028087">
    <property type="entry name" value="Tad_N"/>
</dbReference>
<sequence length="141" mass="14434">MTRSSIFADDQDGSILPLLLGYVALAIAVIFVCTCATDLYIAQKRLDSLADAAALAGADGFTLVVDGDAVRAELTDAGVQEQALAIVDAVAADATLVSASAPDGVTARVTVATAWRPPLFSPFVPEGVPLEATATSRTALR</sequence>
<evidence type="ECO:0000313" key="4">
    <source>
        <dbReference type="Proteomes" id="UP001553715"/>
    </source>
</evidence>
<protein>
    <submittedName>
        <fullName evidence="3">Pilus assembly protein TadG-related protein</fullName>
    </submittedName>
</protein>